<dbReference type="KEGG" id="hal:VNG_2282C"/>
<feature type="compositionally biased region" description="Polar residues" evidence="8">
    <location>
        <begin position="64"/>
        <end position="73"/>
    </location>
</feature>
<evidence type="ECO:0000256" key="8">
    <source>
        <dbReference type="SAM" id="MobiDB-lite"/>
    </source>
</evidence>
<dbReference type="Proteomes" id="UP000000554">
    <property type="component" value="Chromosome"/>
</dbReference>
<dbReference type="InterPro" id="IPR013766">
    <property type="entry name" value="Thioredoxin_domain"/>
</dbReference>
<accession>Q9HN25</accession>
<evidence type="ECO:0000256" key="5">
    <source>
        <dbReference type="ARBA" id="ARBA00023002"/>
    </source>
</evidence>
<keyword evidence="4" id="KW-0813">Transport</keyword>
<evidence type="ECO:0000256" key="2">
    <source>
        <dbReference type="ARBA" id="ARBA00007787"/>
    </source>
</evidence>
<protein>
    <recommendedName>
        <fullName evidence="9">Thioredoxin domain-containing protein</fullName>
    </recommendedName>
</protein>
<dbReference type="InParanoid" id="Q9HN25"/>
<organism evidence="10 11">
    <name type="scientific">Halobacterium salinarum (strain ATCC 700922 / JCM 11081 / NRC-1)</name>
    <name type="common">Halobacterium halobium</name>
    <dbReference type="NCBI Taxonomy" id="64091"/>
    <lineage>
        <taxon>Archaea</taxon>
        <taxon>Methanobacteriati</taxon>
        <taxon>Methanobacteriota</taxon>
        <taxon>Stenosarchaea group</taxon>
        <taxon>Halobacteria</taxon>
        <taxon>Halobacteriales</taxon>
        <taxon>Halobacteriaceae</taxon>
        <taxon>Halobacterium</taxon>
        <taxon>Halobacterium salinarum NRC-34001</taxon>
    </lineage>
</organism>
<evidence type="ECO:0000256" key="4">
    <source>
        <dbReference type="ARBA" id="ARBA00022982"/>
    </source>
</evidence>
<dbReference type="PANTHER" id="PTHR13887:SF14">
    <property type="entry name" value="DISULFIDE BOND FORMATION PROTEIN D"/>
    <property type="match status" value="1"/>
</dbReference>
<dbReference type="PROSITE" id="PS51352">
    <property type="entry name" value="THIOREDOXIN_2"/>
    <property type="match status" value="1"/>
</dbReference>
<dbReference type="AlphaFoldDB" id="Q9HN25"/>
<dbReference type="STRING" id="64091.VNG_2282C"/>
<evidence type="ECO:0000313" key="11">
    <source>
        <dbReference type="Proteomes" id="UP000000554"/>
    </source>
</evidence>
<dbReference type="PIR" id="H84378">
    <property type="entry name" value="H84378"/>
</dbReference>
<comment type="similarity">
    <text evidence="1">Belongs to the thioredoxin family. DsbA subfamily.</text>
</comment>
<evidence type="ECO:0000256" key="6">
    <source>
        <dbReference type="ARBA" id="ARBA00023157"/>
    </source>
</evidence>
<feature type="region of interest" description="Disordered" evidence="8">
    <location>
        <begin position="59"/>
        <end position="79"/>
    </location>
</feature>
<keyword evidence="4" id="KW-0249">Electron transport</keyword>
<dbReference type="PATRIC" id="fig|64091.14.peg.1759"/>
<reference evidence="10 11" key="1">
    <citation type="journal article" date="2000" name="Proc. Natl. Acad. Sci. U.S.A.">
        <title>Genome sequence of Halobacterium species NRC-1.</title>
        <authorList>
            <person name="Ng W.V."/>
            <person name="Kennedy S.P."/>
            <person name="Mahairas G.G."/>
            <person name="Berquist B."/>
            <person name="Pan M."/>
            <person name="Shukla H.D."/>
            <person name="Lasky S.R."/>
            <person name="Baliga N.S."/>
            <person name="Thorsson V."/>
            <person name="Sbrogna J."/>
            <person name="Swartzell S."/>
            <person name="Weir D."/>
            <person name="Hall J."/>
            <person name="Dahl T.A."/>
            <person name="Welti R."/>
            <person name="Goo Y.A."/>
            <person name="Leithauser B."/>
            <person name="Keller K."/>
            <person name="Cruz R."/>
            <person name="Danson M.J."/>
            <person name="Hough D.W."/>
            <person name="Maddocks D.G."/>
            <person name="Jablonski P.E."/>
            <person name="Krebs M.P."/>
            <person name="Angevine C.M."/>
            <person name="Dale H."/>
            <person name="Isenbarger T.A."/>
            <person name="Peck R.F."/>
            <person name="Pohlschroder M."/>
            <person name="Spudich J.L."/>
            <person name="Jung K.W."/>
            <person name="Alam M."/>
            <person name="Freitas T."/>
            <person name="Hou S."/>
            <person name="Daniels C.J."/>
            <person name="Dennis P.P."/>
            <person name="Omer A.D."/>
            <person name="Ebhardt H."/>
            <person name="Lowe T.M."/>
            <person name="Liang P."/>
            <person name="Riley M."/>
            <person name="Hood L."/>
            <person name="DasSarma S."/>
        </authorList>
    </citation>
    <scope>NUCLEOTIDE SEQUENCE [LARGE SCALE GENOMIC DNA]</scope>
    <source>
        <strain evidence="11">ATCC 700922 / JCM 11081 / NRC-1</strain>
    </source>
</reference>
<dbReference type="SUPFAM" id="SSF52833">
    <property type="entry name" value="Thioredoxin-like"/>
    <property type="match status" value="1"/>
</dbReference>
<sequence length="269" mass="27997">MRPMPVGTRASGLAVGAGFDSTGYLTGDTETQAMPHRRRVLTATAAAASLSLAGCLSNDGGGDSQASSSTDAETTGDAASLADHPAAAGLDAQPVLGPDPLSADTTVVVFSDPSCPHCQDFEADVFPKLNANFIEPGSLSYVYRNMAFVAPWATGAVHAFEETYERNTDAFWALREWVYSNPDQVADDPGDAIKSYLASETDIEDPEAVRTAAAERTQSAQVSQDETAAKNAGINSTPGFVVAADGVVTTSFTGAKPYDEFVELAGLSE</sequence>
<keyword evidence="11" id="KW-1185">Reference proteome</keyword>
<comment type="similarity">
    <text evidence="2">Belongs to the glutaredoxin family.</text>
</comment>
<dbReference type="GO" id="GO:0016491">
    <property type="term" value="F:oxidoreductase activity"/>
    <property type="evidence" value="ECO:0007669"/>
    <property type="project" value="UniProtKB-KW"/>
</dbReference>
<keyword evidence="5" id="KW-0560">Oxidoreductase</keyword>
<dbReference type="EMBL" id="AE004437">
    <property type="protein sequence ID" value="AAG20396.1"/>
    <property type="molecule type" value="Genomic_DNA"/>
</dbReference>
<dbReference type="Gene3D" id="3.40.30.10">
    <property type="entry name" value="Glutaredoxin"/>
    <property type="match status" value="1"/>
</dbReference>
<evidence type="ECO:0000259" key="9">
    <source>
        <dbReference type="PROSITE" id="PS51352"/>
    </source>
</evidence>
<dbReference type="CDD" id="cd02972">
    <property type="entry name" value="DsbA_family"/>
    <property type="match status" value="1"/>
</dbReference>
<dbReference type="PANTHER" id="PTHR13887">
    <property type="entry name" value="GLUTATHIONE S-TRANSFERASE KAPPA"/>
    <property type="match status" value="1"/>
</dbReference>
<proteinExistence type="inferred from homology"/>
<gene>
    <name evidence="10" type="ordered locus">VNG_2282C</name>
</gene>
<keyword evidence="3" id="KW-0732">Signal</keyword>
<keyword evidence="6" id="KW-1015">Disulfide bond</keyword>
<evidence type="ECO:0000256" key="7">
    <source>
        <dbReference type="ARBA" id="ARBA00023284"/>
    </source>
</evidence>
<dbReference type="HOGENOM" id="CLU_000288_47_1_2"/>
<name>Q9HN25_HALSA</name>
<evidence type="ECO:0000313" key="10">
    <source>
        <dbReference type="EMBL" id="AAG20396.1"/>
    </source>
</evidence>
<evidence type="ECO:0000256" key="3">
    <source>
        <dbReference type="ARBA" id="ARBA00022729"/>
    </source>
</evidence>
<dbReference type="Pfam" id="PF13462">
    <property type="entry name" value="Thioredoxin_4"/>
    <property type="match status" value="1"/>
</dbReference>
<dbReference type="PaxDb" id="64091-VNG_2282C"/>
<dbReference type="InterPro" id="IPR036249">
    <property type="entry name" value="Thioredoxin-like_sf"/>
</dbReference>
<evidence type="ECO:0000256" key="1">
    <source>
        <dbReference type="ARBA" id="ARBA00005791"/>
    </source>
</evidence>
<keyword evidence="7" id="KW-0676">Redox-active center</keyword>
<dbReference type="InterPro" id="IPR012336">
    <property type="entry name" value="Thioredoxin-like_fold"/>
</dbReference>
<feature type="domain" description="Thioredoxin" evidence="9">
    <location>
        <begin position="73"/>
        <end position="269"/>
    </location>
</feature>